<dbReference type="GO" id="GO:0016829">
    <property type="term" value="F:lyase activity"/>
    <property type="evidence" value="ECO:0007669"/>
    <property type="project" value="UniProtKB-KW"/>
</dbReference>
<protein>
    <submittedName>
        <fullName evidence="7">Soluble lytic murein transglycosylase</fullName>
        <ecNumber evidence="7">4.2.2.-</ecNumber>
    </submittedName>
</protein>
<feature type="signal peptide" evidence="5">
    <location>
        <begin position="1"/>
        <end position="20"/>
    </location>
</feature>
<name>A0A238LFL9_9RHOB</name>
<dbReference type="RefSeq" id="WP_245820521.1">
    <property type="nucleotide sequence ID" value="NZ_FXZK01000004.1"/>
</dbReference>
<dbReference type="Proteomes" id="UP000201613">
    <property type="component" value="Unassembled WGS sequence"/>
</dbReference>
<feature type="compositionally biased region" description="Low complexity" evidence="4">
    <location>
        <begin position="662"/>
        <end position="676"/>
    </location>
</feature>
<dbReference type="Gene3D" id="1.25.20.10">
    <property type="entry name" value="Bacterial muramidases"/>
    <property type="match status" value="1"/>
</dbReference>
<proteinExistence type="inferred from homology"/>
<evidence type="ECO:0000313" key="8">
    <source>
        <dbReference type="Proteomes" id="UP000201613"/>
    </source>
</evidence>
<sequence>MRTLLLCLALAMPLGQPATGQTAPVSGFVAAAEAIEAEDWDLAYLLAESDGVVARDLVTWARLRAGAGTFDDYLRFLGARPDWPGLDTLRSRAELAIPDGADPVSVVAFFGEELPQTGQGAVRMAAALDALGLTDQARDMLIDTWLTQGLTDAGQEAMLSAHREFLAPHHADRTDAMLWRWRTTDAARMLDLISDDQRALAEARIALIRNSANRNALVGAVPELLRDTAGLAYDRFNRLADSGDYTDASALLMERSDSAASLGQPFRWASWRATLARWQMREGRPDMAYAMASQHRMTGDDIRSATYSDLEWLAGYISLTYLDDPAQALRHFQAVEAVVDTPISIGRAGYWLGRAHVALGDAAAAAEAYGRAAEHQTSFYGLLAAERLGRPLDPALTGAEEFPTWRGAEALSSDLTRAMLLLMQADRRGEAILFVTAQGRSFDRVGLAQLGAMLTEMDEPFFTLVVGKNAAARGIVLPAIYFPVHPLAEMDLPVEPALALSIARRESEFNFVVGSPVGALGLMQLMPGTAEEVAGELDLPYSRARLTSDWVYNATLGARYLANLEEQFGKSPVMIAAGYNAGPSRPSTWMTQRGDPRKGEVDVIDWIEHIPFTETRNYVMRVTESIPVYRARLSGETGPLLFTQLLNGAVPFIRPVARPTGTDSQSDSQSDSDTSSGETAPAPAPATAADAAPAASIAAPAAPAAPQGPATIRPIARPGG</sequence>
<dbReference type="EMBL" id="FXZK01000004">
    <property type="protein sequence ID" value="SMY08382.1"/>
    <property type="molecule type" value="Genomic_DNA"/>
</dbReference>
<evidence type="ECO:0000256" key="3">
    <source>
        <dbReference type="ARBA" id="ARBA00022729"/>
    </source>
</evidence>
<keyword evidence="7" id="KW-0456">Lyase</keyword>
<dbReference type="AlphaFoldDB" id="A0A238LFL9"/>
<reference evidence="7 8" key="1">
    <citation type="submission" date="2017-05" db="EMBL/GenBank/DDBJ databases">
        <authorList>
            <person name="Song R."/>
            <person name="Chenine A.L."/>
            <person name="Ruprecht R.M."/>
        </authorList>
    </citation>
    <scope>NUCLEOTIDE SEQUENCE [LARGE SCALE GENOMIC DNA]</scope>
    <source>
        <strain evidence="7 8">CECT 8899</strain>
    </source>
</reference>
<dbReference type="InterPro" id="IPR023346">
    <property type="entry name" value="Lysozyme-like_dom_sf"/>
</dbReference>
<dbReference type="PANTHER" id="PTHR37423:SF2">
    <property type="entry name" value="MEMBRANE-BOUND LYTIC MUREIN TRANSGLYCOSYLASE C"/>
    <property type="match status" value="1"/>
</dbReference>
<keyword evidence="8" id="KW-1185">Reference proteome</keyword>
<dbReference type="PANTHER" id="PTHR37423">
    <property type="entry name" value="SOLUBLE LYTIC MUREIN TRANSGLYCOSYLASE-RELATED"/>
    <property type="match status" value="1"/>
</dbReference>
<feature type="domain" description="Transglycosylase SLT" evidence="6">
    <location>
        <begin position="494"/>
        <end position="597"/>
    </location>
</feature>
<evidence type="ECO:0000256" key="5">
    <source>
        <dbReference type="SAM" id="SignalP"/>
    </source>
</evidence>
<dbReference type="Pfam" id="PF01464">
    <property type="entry name" value="SLT"/>
    <property type="match status" value="1"/>
</dbReference>
<evidence type="ECO:0000313" key="7">
    <source>
        <dbReference type="EMBL" id="SMY08382.1"/>
    </source>
</evidence>
<comment type="similarity">
    <text evidence="2">Belongs to the virb1 family.</text>
</comment>
<dbReference type="GO" id="GO:0042597">
    <property type="term" value="C:periplasmic space"/>
    <property type="evidence" value="ECO:0007669"/>
    <property type="project" value="InterPro"/>
</dbReference>
<dbReference type="SUPFAM" id="SSF48435">
    <property type="entry name" value="Bacterial muramidases"/>
    <property type="match status" value="1"/>
</dbReference>
<dbReference type="GO" id="GO:0004553">
    <property type="term" value="F:hydrolase activity, hydrolyzing O-glycosyl compounds"/>
    <property type="evidence" value="ECO:0007669"/>
    <property type="project" value="InterPro"/>
</dbReference>
<feature type="region of interest" description="Disordered" evidence="4">
    <location>
        <begin position="656"/>
        <end position="720"/>
    </location>
</feature>
<organism evidence="7 8">
    <name type="scientific">Flavimaricola marinus</name>
    <dbReference type="NCBI Taxonomy" id="1819565"/>
    <lineage>
        <taxon>Bacteria</taxon>
        <taxon>Pseudomonadati</taxon>
        <taxon>Pseudomonadota</taxon>
        <taxon>Alphaproteobacteria</taxon>
        <taxon>Rhodobacterales</taxon>
        <taxon>Paracoccaceae</taxon>
        <taxon>Flavimaricola</taxon>
    </lineage>
</organism>
<feature type="compositionally biased region" description="Low complexity" evidence="4">
    <location>
        <begin position="685"/>
        <end position="710"/>
    </location>
</feature>
<dbReference type="InterPro" id="IPR008939">
    <property type="entry name" value="Lytic_TGlycosylase_superhlx_U"/>
</dbReference>
<keyword evidence="3 5" id="KW-0732">Signal</keyword>
<dbReference type="SUPFAM" id="SSF53955">
    <property type="entry name" value="Lysozyme-like"/>
    <property type="match status" value="1"/>
</dbReference>
<feature type="chain" id="PRO_5012444090" evidence="5">
    <location>
        <begin position="21"/>
        <end position="720"/>
    </location>
</feature>
<dbReference type="InterPro" id="IPR008258">
    <property type="entry name" value="Transglycosylase_SLT_dom_1"/>
</dbReference>
<accession>A0A238LFL9</accession>
<evidence type="ECO:0000259" key="6">
    <source>
        <dbReference type="Pfam" id="PF01464"/>
    </source>
</evidence>
<evidence type="ECO:0000256" key="2">
    <source>
        <dbReference type="ARBA" id="ARBA00009387"/>
    </source>
</evidence>
<dbReference type="CDD" id="cd13401">
    <property type="entry name" value="Slt70-like"/>
    <property type="match status" value="1"/>
</dbReference>
<evidence type="ECO:0000256" key="1">
    <source>
        <dbReference type="ARBA" id="ARBA00007734"/>
    </source>
</evidence>
<comment type="similarity">
    <text evidence="1">Belongs to the transglycosylase Slt family.</text>
</comment>
<gene>
    <name evidence="7" type="primary">slt_3</name>
    <name evidence="7" type="ORF">LOM8899_02533</name>
</gene>
<dbReference type="EC" id="4.2.2.-" evidence="7"/>
<dbReference type="Gene3D" id="1.10.530.10">
    <property type="match status" value="1"/>
</dbReference>
<evidence type="ECO:0000256" key="4">
    <source>
        <dbReference type="SAM" id="MobiDB-lite"/>
    </source>
</evidence>